<protein>
    <submittedName>
        <fullName evidence="1">DUF4432 domain-containing protein</fullName>
    </submittedName>
</protein>
<dbReference type="EMBL" id="PVWG01000041">
    <property type="protein sequence ID" value="PSB16489.1"/>
    <property type="molecule type" value="Genomic_DNA"/>
</dbReference>
<evidence type="ECO:0000313" key="2">
    <source>
        <dbReference type="Proteomes" id="UP000238634"/>
    </source>
</evidence>
<dbReference type="AlphaFoldDB" id="A0A2T1D7N7"/>
<evidence type="ECO:0000313" key="1">
    <source>
        <dbReference type="EMBL" id="PSB16489.1"/>
    </source>
</evidence>
<dbReference type="GO" id="GO:0005975">
    <property type="term" value="P:carbohydrate metabolic process"/>
    <property type="evidence" value="ECO:0007669"/>
    <property type="project" value="InterPro"/>
</dbReference>
<proteinExistence type="predicted"/>
<dbReference type="InterPro" id="IPR014718">
    <property type="entry name" value="GH-type_carb-bd"/>
</dbReference>
<reference evidence="1 2" key="2">
    <citation type="submission" date="2018-03" db="EMBL/GenBank/DDBJ databases">
        <title>The ancient ancestry and fast evolution of plastids.</title>
        <authorList>
            <person name="Moore K.R."/>
            <person name="Magnabosco C."/>
            <person name="Momper L."/>
            <person name="Gold D.A."/>
            <person name="Bosak T."/>
            <person name="Fournier G.P."/>
        </authorList>
    </citation>
    <scope>NUCLEOTIDE SEQUENCE [LARGE SCALE GENOMIC DNA]</scope>
    <source>
        <strain evidence="1 2">ULC007</strain>
    </source>
</reference>
<keyword evidence="2" id="KW-1185">Reference proteome</keyword>
<dbReference type="Pfam" id="PF14486">
    <property type="entry name" value="DUF4432"/>
    <property type="match status" value="1"/>
</dbReference>
<dbReference type="Proteomes" id="UP000238634">
    <property type="component" value="Unassembled WGS sequence"/>
</dbReference>
<dbReference type="InterPro" id="IPR011013">
    <property type="entry name" value="Gal_mutarotase_sf_dom"/>
</dbReference>
<dbReference type="GO" id="GO:0030246">
    <property type="term" value="F:carbohydrate binding"/>
    <property type="evidence" value="ECO:0007669"/>
    <property type="project" value="InterPro"/>
</dbReference>
<sequence>MENSELKLTIRPDLGGRIDQLIDQKTGHEWLWHPPDYDASQTRSLPVGASFDDHWSGGWDEMFPNDGEGLSQNRHLVDHGELWSQAWDVVETTPSSIKMARFCETVPVSVEKTIRLEETQARIEFQFHNKSDETIPFLFKHHAAIAIEAGDEILLPDCLIEPVALGFSKIIGRAQKTHFPKAFAADGQEVDLRKALPRSSHSQEFFYSSDLAKGECGIRNQRSGTALMMTFDQADFPYVWVFQIYGGWRDYYVLVMEPCTTIPYDLDVACQNGTAAQLQPKERQRRTLTIHLQR</sequence>
<reference evidence="1 2" key="1">
    <citation type="submission" date="2018-02" db="EMBL/GenBank/DDBJ databases">
        <authorList>
            <person name="Cohen D.B."/>
            <person name="Kent A.D."/>
        </authorList>
    </citation>
    <scope>NUCLEOTIDE SEQUENCE [LARGE SCALE GENOMIC DNA]</scope>
    <source>
        <strain evidence="1 2">ULC007</strain>
    </source>
</reference>
<dbReference type="Gene3D" id="2.70.98.10">
    <property type="match status" value="1"/>
</dbReference>
<organism evidence="1 2">
    <name type="scientific">Phormidesmis priestleyi ULC007</name>
    <dbReference type="NCBI Taxonomy" id="1920490"/>
    <lineage>
        <taxon>Bacteria</taxon>
        <taxon>Bacillati</taxon>
        <taxon>Cyanobacteriota</taxon>
        <taxon>Cyanophyceae</taxon>
        <taxon>Leptolyngbyales</taxon>
        <taxon>Leptolyngbyaceae</taxon>
        <taxon>Phormidesmis</taxon>
    </lineage>
</organism>
<accession>A0A2T1D7N7</accession>
<gene>
    <name evidence="1" type="ORF">C7B65_21455</name>
</gene>
<dbReference type="SUPFAM" id="SSF74650">
    <property type="entry name" value="Galactose mutarotase-like"/>
    <property type="match status" value="1"/>
</dbReference>
<name>A0A2T1D7N7_9CYAN</name>
<comment type="caution">
    <text evidence="1">The sequence shown here is derived from an EMBL/GenBank/DDBJ whole genome shotgun (WGS) entry which is preliminary data.</text>
</comment>
<dbReference type="GO" id="GO:0003824">
    <property type="term" value="F:catalytic activity"/>
    <property type="evidence" value="ECO:0007669"/>
    <property type="project" value="InterPro"/>
</dbReference>
<dbReference type="InterPro" id="IPR027839">
    <property type="entry name" value="DUF4432"/>
</dbReference>
<dbReference type="STRING" id="1920490.GCA_001895925_01301"/>